<keyword evidence="3" id="KW-1185">Reference proteome</keyword>
<feature type="domain" description="CHAT" evidence="1">
    <location>
        <begin position="1057"/>
        <end position="1349"/>
    </location>
</feature>
<protein>
    <recommendedName>
        <fullName evidence="1">CHAT domain-containing protein</fullName>
    </recommendedName>
</protein>
<organism evidence="2 3">
    <name type="scientific">Drechslerella dactyloides</name>
    <name type="common">Nematode-trapping fungus</name>
    <name type="synonym">Arthrobotrys dactyloides</name>
    <dbReference type="NCBI Taxonomy" id="74499"/>
    <lineage>
        <taxon>Eukaryota</taxon>
        <taxon>Fungi</taxon>
        <taxon>Dikarya</taxon>
        <taxon>Ascomycota</taxon>
        <taxon>Pezizomycotina</taxon>
        <taxon>Orbiliomycetes</taxon>
        <taxon>Orbiliales</taxon>
        <taxon>Orbiliaceae</taxon>
        <taxon>Drechslerella</taxon>
    </lineage>
</organism>
<evidence type="ECO:0000313" key="3">
    <source>
        <dbReference type="Proteomes" id="UP001221413"/>
    </source>
</evidence>
<dbReference type="InterPro" id="IPR024983">
    <property type="entry name" value="CHAT_dom"/>
</dbReference>
<evidence type="ECO:0000313" key="2">
    <source>
        <dbReference type="EMBL" id="KAJ6261769.1"/>
    </source>
</evidence>
<comment type="caution">
    <text evidence="2">The sequence shown here is derived from an EMBL/GenBank/DDBJ whole genome shotgun (WGS) entry which is preliminary data.</text>
</comment>
<name>A0AAD6J189_DREDA</name>
<sequence length="1377" mass="157248">MASTHRPSAPEPGADQEAMGTVQNAKIYLSALIQMILRNPETANMTHDQIMDMLEVELFDSAEHRPATHGYHPVARERITATILNNDDGQLWQLSRMVRRVEWAVILRRHTIAVAELGKMDKMWPALASSSPSLWYLRARVRAQQGFTSEARECWKRGLECYAGFDDAYLEDCEESVVLKLLLKLVRERGDEGRKHSAQFEKMLVEGYYSFVRWKEPHQVGYFHCDLARVYLDYLPTLKARNRFSDSEPEDQDKVDRQLRNDVMDVVCHHIQAGHIFAVYNLIRYIYKSVGGAVMIHYVIDWFGKSLANARNQELLLDFFLGQIYYFAACNVLKDNDEAEELTPQTLDYAAKLFKAALKHTKASGDVVTGIDIQVMEYVISAKLKVDAAAQVHKTAFERDDYWYNDIANIKKHFDKFLKKYGKREDAMRIGLMIDRFHELFKITKDSRACFILPGITAYHQRATGEVRWSLPYWVMAASGRRRGELLRALEGCNATIARLPDMTFGEKHHLLKTQVRVCHRLGKLAEGIKTARKLIILCDERKKRREGSEARFDYLLLKTDLMATCVKEKDREPYILKLMGEFDRFQTRDENWMPTSRHTVMKTLLRSAFLTDNAHEKCLGVTEVWRSQRQYEVFKDNFIFRLNMSPAEKDFMDIHQCFAQYVAGERLTALQYCEKMAGNYYTGQTELEAFGVVAERRRRLRMAANWQLLYIFLYVQEFDFVMTYLESEGLDNIKGSEHKQFWRAMDDLYNYYLAVGEQRNLARLFFQVGKFCARRKRSEEALSFWIVALEHLAAVERFGIVGGATEEYMPAIFRSFSFDELFKHAIPTQMNLDREERSKLAMDGTFYWTQSKKAHEFRRILGSNSIWEDWKALVAEFETVLEYTAPPLPTEVHSLVKRARELFGPDGYGKAWSSDKDKIETAERKKLAEVKVLIEKLDKTESLRAPLSAFSASPPFVGDLFELRSHRIAGQSIVYVDYLAVGKEVFMLYNVENKQRRPFSKDQDYWMEYGTINMTVSTTKNWTEGILAKAMANESIENELSMGAKFVAPILKISRPGDMIVIGNSWFTSRIPFHALQIGYDDESGGMASLCERNNVIYTPTVLALKHCMERLTRFRARLQSKIPRGAVRTSICGICPANATSLEKNRMTAAARVIEKEWNKGTVATFVGSKATPTAVKDQLMQTTDFVHFLGEVDLQPKGDEPSATRVKLGPKVSMTAGDIARNLRFSSGNSPVVCMLYIRADKTDDDVKGKSTKPAPPPPTLANIPDGVVPAFIQAGAGTVISTLWPVPVKVAVRFGELLHSDFKAARKARNDRFWDIASAVHGTACQLRDEIGEGSPHWAAFVTTGAWVRGTNVGGRLISEGRGMKTDSESYRL</sequence>
<evidence type="ECO:0000259" key="1">
    <source>
        <dbReference type="Pfam" id="PF12770"/>
    </source>
</evidence>
<dbReference type="Pfam" id="PF12770">
    <property type="entry name" value="CHAT"/>
    <property type="match status" value="1"/>
</dbReference>
<gene>
    <name evidence="2" type="ORF">Dda_2568</name>
</gene>
<dbReference type="EMBL" id="JAQGDS010000003">
    <property type="protein sequence ID" value="KAJ6261769.1"/>
    <property type="molecule type" value="Genomic_DNA"/>
</dbReference>
<reference evidence="2" key="1">
    <citation type="submission" date="2023-01" db="EMBL/GenBank/DDBJ databases">
        <title>The chitinases involved in constricting ring structure development in the nematode-trapping fungus Drechslerella dactyloides.</title>
        <authorList>
            <person name="Wang R."/>
            <person name="Zhang L."/>
            <person name="Tang P."/>
            <person name="Li S."/>
            <person name="Liang L."/>
        </authorList>
    </citation>
    <scope>NUCLEOTIDE SEQUENCE</scope>
    <source>
        <strain evidence="2">YMF1.00031</strain>
    </source>
</reference>
<proteinExistence type="predicted"/>
<dbReference type="Proteomes" id="UP001221413">
    <property type="component" value="Unassembled WGS sequence"/>
</dbReference>
<accession>A0AAD6J189</accession>